<protein>
    <submittedName>
        <fullName evidence="2">Uncharacterized protein</fullName>
    </submittedName>
</protein>
<dbReference type="Proteomes" id="UP000031668">
    <property type="component" value="Unassembled WGS sequence"/>
</dbReference>
<evidence type="ECO:0000313" key="2">
    <source>
        <dbReference type="EMBL" id="KII72742.1"/>
    </source>
</evidence>
<keyword evidence="3" id="KW-1185">Reference proteome</keyword>
<sequence>MDIHGRDSVSYMISVVLSTRMDQNRPVKMATTASSTIIYTRACQYLWLGRARPAKEMILSHHHHITRVQHGHRSHSLTARLTANDTSKLYADLHPACNKSEIWEFLKWISLKNMYFHSSRTVVKRLTVPNGERMAILDYIQDVHIKLYKPMNCQPFSRGKCGKENRLPNNTQTIAERTVTRLLYGNTHKVALAVKASICGRYLVRLMPHRRTDGDRSTSSEGKRPYKSIEDRKSLQCSGPRHDFCTTQG</sequence>
<evidence type="ECO:0000256" key="1">
    <source>
        <dbReference type="SAM" id="MobiDB-lite"/>
    </source>
</evidence>
<feature type="region of interest" description="Disordered" evidence="1">
    <location>
        <begin position="210"/>
        <end position="249"/>
    </location>
</feature>
<gene>
    <name evidence="2" type="ORF">RF11_07683</name>
</gene>
<dbReference type="EMBL" id="JWZT01001124">
    <property type="protein sequence ID" value="KII72742.1"/>
    <property type="molecule type" value="Genomic_DNA"/>
</dbReference>
<proteinExistence type="predicted"/>
<comment type="caution">
    <text evidence="2">The sequence shown here is derived from an EMBL/GenBank/DDBJ whole genome shotgun (WGS) entry which is preliminary data.</text>
</comment>
<dbReference type="AlphaFoldDB" id="A0A0C2NFF4"/>
<name>A0A0C2NFF4_THEKT</name>
<reference evidence="2 3" key="1">
    <citation type="journal article" date="2014" name="Genome Biol. Evol.">
        <title>The genome of the myxosporean Thelohanellus kitauei shows adaptations to nutrient acquisition within its fish host.</title>
        <authorList>
            <person name="Yang Y."/>
            <person name="Xiong J."/>
            <person name="Zhou Z."/>
            <person name="Huo F."/>
            <person name="Miao W."/>
            <person name="Ran C."/>
            <person name="Liu Y."/>
            <person name="Zhang J."/>
            <person name="Feng J."/>
            <person name="Wang M."/>
            <person name="Wang M."/>
            <person name="Wang L."/>
            <person name="Yao B."/>
        </authorList>
    </citation>
    <scope>NUCLEOTIDE SEQUENCE [LARGE SCALE GENOMIC DNA]</scope>
    <source>
        <strain evidence="2">Wuqing</strain>
    </source>
</reference>
<organism evidence="2 3">
    <name type="scientific">Thelohanellus kitauei</name>
    <name type="common">Myxosporean</name>
    <dbReference type="NCBI Taxonomy" id="669202"/>
    <lineage>
        <taxon>Eukaryota</taxon>
        <taxon>Metazoa</taxon>
        <taxon>Cnidaria</taxon>
        <taxon>Myxozoa</taxon>
        <taxon>Myxosporea</taxon>
        <taxon>Bivalvulida</taxon>
        <taxon>Platysporina</taxon>
        <taxon>Myxobolidae</taxon>
        <taxon>Thelohanellus</taxon>
    </lineage>
</organism>
<evidence type="ECO:0000313" key="3">
    <source>
        <dbReference type="Proteomes" id="UP000031668"/>
    </source>
</evidence>
<accession>A0A0C2NFF4</accession>